<dbReference type="Proteomes" id="UP001258017">
    <property type="component" value="Unassembled WGS sequence"/>
</dbReference>
<evidence type="ECO:0000313" key="2">
    <source>
        <dbReference type="Proteomes" id="UP001258017"/>
    </source>
</evidence>
<comment type="caution">
    <text evidence="1">The sequence shown here is derived from an EMBL/GenBank/DDBJ whole genome shotgun (WGS) entry which is preliminary data.</text>
</comment>
<dbReference type="AlphaFoldDB" id="A0AAD9RPF9"/>
<protein>
    <submittedName>
        <fullName evidence="1">Uncharacterized protein</fullName>
    </submittedName>
</protein>
<dbReference type="EMBL" id="JAIFRP010000030">
    <property type="protein sequence ID" value="KAK2582906.1"/>
    <property type="molecule type" value="Genomic_DNA"/>
</dbReference>
<accession>A0AAD9RPF9</accession>
<gene>
    <name evidence="1" type="ORF">KPH14_008974</name>
</gene>
<reference evidence="1" key="2">
    <citation type="journal article" date="2023" name="Commun. Biol.">
        <title>Intrasexual cuticular hydrocarbon dimorphism in a wasp sheds light on hydrocarbon biosynthesis genes in Hymenoptera.</title>
        <authorList>
            <person name="Moris V.C."/>
            <person name="Podsiadlowski L."/>
            <person name="Martin S."/>
            <person name="Oeyen J.P."/>
            <person name="Donath A."/>
            <person name="Petersen M."/>
            <person name="Wilbrandt J."/>
            <person name="Misof B."/>
            <person name="Liedtke D."/>
            <person name="Thamm M."/>
            <person name="Scheiner R."/>
            <person name="Schmitt T."/>
            <person name="Niehuis O."/>
        </authorList>
    </citation>
    <scope>NUCLEOTIDE SEQUENCE</scope>
    <source>
        <strain evidence="1">GBR_01_08_01A</strain>
    </source>
</reference>
<name>A0AAD9RPF9_9HYME</name>
<evidence type="ECO:0000313" key="1">
    <source>
        <dbReference type="EMBL" id="KAK2582906.1"/>
    </source>
</evidence>
<sequence>MFLDDVSRVSTFHSSGVFPTGGKTTKTRTLLRDGVADTAGTGGGYATIPTELRKNRSEVLFGAGEAGKSGG</sequence>
<organism evidence="1 2">
    <name type="scientific">Odynerus spinipes</name>
    <dbReference type="NCBI Taxonomy" id="1348599"/>
    <lineage>
        <taxon>Eukaryota</taxon>
        <taxon>Metazoa</taxon>
        <taxon>Ecdysozoa</taxon>
        <taxon>Arthropoda</taxon>
        <taxon>Hexapoda</taxon>
        <taxon>Insecta</taxon>
        <taxon>Pterygota</taxon>
        <taxon>Neoptera</taxon>
        <taxon>Endopterygota</taxon>
        <taxon>Hymenoptera</taxon>
        <taxon>Apocrita</taxon>
        <taxon>Aculeata</taxon>
        <taxon>Vespoidea</taxon>
        <taxon>Vespidae</taxon>
        <taxon>Eumeninae</taxon>
        <taxon>Odynerus</taxon>
    </lineage>
</organism>
<reference evidence="1" key="1">
    <citation type="submission" date="2021-08" db="EMBL/GenBank/DDBJ databases">
        <authorList>
            <person name="Misof B."/>
            <person name="Oliver O."/>
            <person name="Podsiadlowski L."/>
            <person name="Donath A."/>
            <person name="Peters R."/>
            <person name="Mayer C."/>
            <person name="Rust J."/>
            <person name="Gunkel S."/>
            <person name="Lesny P."/>
            <person name="Martin S."/>
            <person name="Oeyen J.P."/>
            <person name="Petersen M."/>
            <person name="Panagiotis P."/>
            <person name="Wilbrandt J."/>
            <person name="Tanja T."/>
        </authorList>
    </citation>
    <scope>NUCLEOTIDE SEQUENCE</scope>
    <source>
        <strain evidence="1">GBR_01_08_01A</strain>
        <tissue evidence="1">Thorax + abdomen</tissue>
    </source>
</reference>
<keyword evidence="2" id="KW-1185">Reference proteome</keyword>
<proteinExistence type="predicted"/>